<dbReference type="KEGG" id="tva:4762463"/>
<dbReference type="EMBL" id="DS113471">
    <property type="protein sequence ID" value="EAY04600.1"/>
    <property type="molecule type" value="Genomic_DNA"/>
</dbReference>
<dbReference type="InterPro" id="IPR036045">
    <property type="entry name" value="Sec1-like_sf"/>
</dbReference>
<dbReference type="RefSeq" id="XP_001316823.1">
    <property type="nucleotide sequence ID" value="XM_001316788.1"/>
</dbReference>
<dbReference type="VEuPathDB" id="TrichDB:TVAGG3_0486930"/>
<dbReference type="Gene3D" id="1.25.40.850">
    <property type="match status" value="1"/>
</dbReference>
<dbReference type="GO" id="GO:0033263">
    <property type="term" value="C:CORVET complex"/>
    <property type="evidence" value="ECO:0000318"/>
    <property type="project" value="GO_Central"/>
</dbReference>
<comment type="similarity">
    <text evidence="1">Belongs to the STXBP/unc-18/SEC1 family.</text>
</comment>
<dbReference type="OMA" id="LCPRMNI"/>
<proteinExistence type="inferred from homology"/>
<dbReference type="GO" id="GO:0005773">
    <property type="term" value="C:vacuole"/>
    <property type="evidence" value="ECO:0000318"/>
    <property type="project" value="GO_Central"/>
</dbReference>
<evidence type="ECO:0000313" key="3">
    <source>
        <dbReference type="Proteomes" id="UP000001542"/>
    </source>
</evidence>
<dbReference type="SUPFAM" id="SSF56815">
    <property type="entry name" value="Sec1/munc18-like (SM) proteins"/>
    <property type="match status" value="1"/>
</dbReference>
<sequence>MLFPDSPLASIQSQAVIEFDEIKADIPEDAICALPKSYAGRIIRLFSREVLMTKFKAIKYLEEIENDDKEGSICLFLPNDDEFARYAIPYLQKLPNYKIWVLVSPRDGPFFDKEFLEKNNFGDRLNIIEFHNDLLLLGEYLFLSNAPRCFKRIFIDGDIDDLTAVARTLTKIQIINGSFNAIYSYGDYSAKVKNILEEQKAQIGPSSFSSQSVYDTLIILDRTVDIASPLLTQRTFAGAIDDLLDIDCGIMAIPEDMDISQSEYILSDADPAFKETMSLQIKDVPTYITRRIQEVKESIQNRKSGEIDMEFKQKITKAMAFVNNMPLYENMFKVCDYIVKKRSTDPYFGQVIDYDVHVIRGESTPPSVAEAHIVRDQNWSETLREFCLASLCTSGIPSSAFEAFIIRLIQKFGLEVITDLVNLRSIGMMNSEEKYFEQIKNLFKNIIKLKQNTVFELYKEIPKELLIEDRIKDESLRNEINQKLNNFMAESFKSDIYEFFDGYAPFSARLVQKSIDHRLGKYDKQKQLKVEQYLQENQIKFEYQINPNKKQNVEDNKKVIVFIIGGISLSEVSAISDLAKKFWGGKQIEITVGSTSILTGKRLIRECVPRVAKADIEQPIVV</sequence>
<dbReference type="Proteomes" id="UP000001542">
    <property type="component" value="Unassembled WGS sequence"/>
</dbReference>
<dbReference type="InterPro" id="IPR043127">
    <property type="entry name" value="Sec-1-like_dom3a"/>
</dbReference>
<name>A2ES05_TRIV3</name>
<evidence type="ECO:0000313" key="2">
    <source>
        <dbReference type="EMBL" id="EAY04600.1"/>
    </source>
</evidence>
<dbReference type="SMR" id="A2ES05"/>
<keyword evidence="3" id="KW-1185">Reference proteome</keyword>
<protein>
    <submittedName>
        <fullName evidence="2">Sec1 family protein</fullName>
    </submittedName>
</protein>
<dbReference type="GO" id="GO:0016192">
    <property type="term" value="P:vesicle-mediated transport"/>
    <property type="evidence" value="ECO:0000318"/>
    <property type="project" value="GO_Central"/>
</dbReference>
<dbReference type="OrthoDB" id="10262287at2759"/>
<dbReference type="Gene3D" id="3.40.50.1910">
    <property type="match status" value="2"/>
</dbReference>
<dbReference type="AlphaFoldDB" id="A2ES05"/>
<dbReference type="InterPro" id="IPR027482">
    <property type="entry name" value="Sec1-like_dom2"/>
</dbReference>
<dbReference type="InterPro" id="IPR043155">
    <property type="entry name" value="VPS33_dom3b"/>
</dbReference>
<gene>
    <name evidence="2" type="ORF">TVAG_233360</name>
</gene>
<organism evidence="2 3">
    <name type="scientific">Trichomonas vaginalis (strain ATCC PRA-98 / G3)</name>
    <dbReference type="NCBI Taxonomy" id="412133"/>
    <lineage>
        <taxon>Eukaryota</taxon>
        <taxon>Metamonada</taxon>
        <taxon>Parabasalia</taxon>
        <taxon>Trichomonadida</taxon>
        <taxon>Trichomonadidae</taxon>
        <taxon>Trichomonas</taxon>
    </lineage>
</organism>
<reference evidence="2" key="2">
    <citation type="journal article" date="2007" name="Science">
        <title>Draft genome sequence of the sexually transmitted pathogen Trichomonas vaginalis.</title>
        <authorList>
            <person name="Carlton J.M."/>
            <person name="Hirt R.P."/>
            <person name="Silva J.C."/>
            <person name="Delcher A.L."/>
            <person name="Schatz M."/>
            <person name="Zhao Q."/>
            <person name="Wortman J.R."/>
            <person name="Bidwell S.L."/>
            <person name="Alsmark U.C.M."/>
            <person name="Besteiro S."/>
            <person name="Sicheritz-Ponten T."/>
            <person name="Noel C.J."/>
            <person name="Dacks J.B."/>
            <person name="Foster P.G."/>
            <person name="Simillion C."/>
            <person name="Van de Peer Y."/>
            <person name="Miranda-Saavedra D."/>
            <person name="Barton G.J."/>
            <person name="Westrop G.D."/>
            <person name="Mueller S."/>
            <person name="Dessi D."/>
            <person name="Fiori P.L."/>
            <person name="Ren Q."/>
            <person name="Paulsen I."/>
            <person name="Zhang H."/>
            <person name="Bastida-Corcuera F.D."/>
            <person name="Simoes-Barbosa A."/>
            <person name="Brown M.T."/>
            <person name="Hayes R.D."/>
            <person name="Mukherjee M."/>
            <person name="Okumura C.Y."/>
            <person name="Schneider R."/>
            <person name="Smith A.J."/>
            <person name="Vanacova S."/>
            <person name="Villalvazo M."/>
            <person name="Haas B.J."/>
            <person name="Pertea M."/>
            <person name="Feldblyum T.V."/>
            <person name="Utterback T.R."/>
            <person name="Shu C.L."/>
            <person name="Osoegawa K."/>
            <person name="de Jong P.J."/>
            <person name="Hrdy I."/>
            <person name="Horvathova L."/>
            <person name="Zubacova Z."/>
            <person name="Dolezal P."/>
            <person name="Malik S.B."/>
            <person name="Logsdon J.M. Jr."/>
            <person name="Henze K."/>
            <person name="Gupta A."/>
            <person name="Wang C.C."/>
            <person name="Dunne R.L."/>
            <person name="Upcroft J.A."/>
            <person name="Upcroft P."/>
            <person name="White O."/>
            <person name="Salzberg S.L."/>
            <person name="Tang P."/>
            <person name="Chiu C.-H."/>
            <person name="Lee Y.-S."/>
            <person name="Embley T.M."/>
            <person name="Coombs G.H."/>
            <person name="Mottram J.C."/>
            <person name="Tachezy J."/>
            <person name="Fraser-Liggett C.M."/>
            <person name="Johnson P.J."/>
        </authorList>
    </citation>
    <scope>NUCLEOTIDE SEQUENCE [LARGE SCALE GENOMIC DNA]</scope>
    <source>
        <strain evidence="2">G3</strain>
    </source>
</reference>
<dbReference type="VEuPathDB" id="TrichDB:TVAG_233360"/>
<dbReference type="Gene3D" id="3.90.830.10">
    <property type="entry name" value="Syntaxin Binding Protein 1, Chain A, domain 2"/>
    <property type="match status" value="1"/>
</dbReference>
<dbReference type="GO" id="GO:0006886">
    <property type="term" value="P:intracellular protein transport"/>
    <property type="evidence" value="ECO:0000318"/>
    <property type="project" value="GO_Central"/>
</dbReference>
<dbReference type="STRING" id="5722.A2ES05"/>
<dbReference type="InterPro" id="IPR001619">
    <property type="entry name" value="Sec1-like"/>
</dbReference>
<dbReference type="eggNOG" id="KOG1302">
    <property type="taxonomic scope" value="Eukaryota"/>
</dbReference>
<reference evidence="2" key="1">
    <citation type="submission" date="2006-10" db="EMBL/GenBank/DDBJ databases">
        <authorList>
            <person name="Amadeo P."/>
            <person name="Zhao Q."/>
            <person name="Wortman J."/>
            <person name="Fraser-Liggett C."/>
            <person name="Carlton J."/>
        </authorList>
    </citation>
    <scope>NUCLEOTIDE SEQUENCE</scope>
    <source>
        <strain evidence="2">G3</strain>
    </source>
</reference>
<dbReference type="InParanoid" id="A2ES05"/>
<evidence type="ECO:0000256" key="1">
    <source>
        <dbReference type="ARBA" id="ARBA00009884"/>
    </source>
</evidence>
<dbReference type="Pfam" id="PF00995">
    <property type="entry name" value="Sec1"/>
    <property type="match status" value="1"/>
</dbReference>
<accession>A2ES05</accession>
<dbReference type="PANTHER" id="PTHR11679">
    <property type="entry name" value="VESICLE PROTEIN SORTING-ASSOCIATED"/>
    <property type="match status" value="1"/>
</dbReference>